<accession>A0A067TFT2</accession>
<reference evidence="3" key="1">
    <citation type="journal article" date="2014" name="Proc. Natl. Acad. Sci. U.S.A.">
        <title>Extensive sampling of basidiomycete genomes demonstrates inadequacy of the white-rot/brown-rot paradigm for wood decay fungi.</title>
        <authorList>
            <person name="Riley R."/>
            <person name="Salamov A.A."/>
            <person name="Brown D.W."/>
            <person name="Nagy L.G."/>
            <person name="Floudas D."/>
            <person name="Held B.W."/>
            <person name="Levasseur A."/>
            <person name="Lombard V."/>
            <person name="Morin E."/>
            <person name="Otillar R."/>
            <person name="Lindquist E.A."/>
            <person name="Sun H."/>
            <person name="LaButti K.M."/>
            <person name="Schmutz J."/>
            <person name="Jabbour D."/>
            <person name="Luo H."/>
            <person name="Baker S.E."/>
            <person name="Pisabarro A.G."/>
            <person name="Walton J.D."/>
            <person name="Blanchette R.A."/>
            <person name="Henrissat B."/>
            <person name="Martin F."/>
            <person name="Cullen D."/>
            <person name="Hibbett D.S."/>
            <person name="Grigoriev I.V."/>
        </authorList>
    </citation>
    <scope>NUCLEOTIDE SEQUENCE [LARGE SCALE GENOMIC DNA]</scope>
    <source>
        <strain evidence="3">CBS 339.88</strain>
    </source>
</reference>
<evidence type="ECO:0000313" key="2">
    <source>
        <dbReference type="EMBL" id="KDR81976.1"/>
    </source>
</evidence>
<name>A0A067TFT2_GALM3</name>
<feature type="region of interest" description="Disordered" evidence="1">
    <location>
        <begin position="133"/>
        <end position="166"/>
    </location>
</feature>
<protein>
    <submittedName>
        <fullName evidence="2">Uncharacterized protein</fullName>
    </submittedName>
</protein>
<gene>
    <name evidence="2" type="ORF">GALMADRAFT_240372</name>
</gene>
<dbReference type="Proteomes" id="UP000027222">
    <property type="component" value="Unassembled WGS sequence"/>
</dbReference>
<organism evidence="2 3">
    <name type="scientific">Galerina marginata (strain CBS 339.88)</name>
    <dbReference type="NCBI Taxonomy" id="685588"/>
    <lineage>
        <taxon>Eukaryota</taxon>
        <taxon>Fungi</taxon>
        <taxon>Dikarya</taxon>
        <taxon>Basidiomycota</taxon>
        <taxon>Agaricomycotina</taxon>
        <taxon>Agaricomycetes</taxon>
        <taxon>Agaricomycetidae</taxon>
        <taxon>Agaricales</taxon>
        <taxon>Agaricineae</taxon>
        <taxon>Strophariaceae</taxon>
        <taxon>Galerina</taxon>
    </lineage>
</organism>
<sequence>MPVMLLRPLLRHRLLLLPKLQQQQQRKPAPRRRSTTTNTTTSTITASTITTITTSTESTESTTTSTAKMYDPAIIARTSAAPVAVPDPSAAQAPAVAARGLFSFLHKKVIRSISHKYEVNNIAVMQKPVDEAAAEPTNTSTDVASGAKGAATATATSEAASETTGPKKHVSILRALSVVDLC</sequence>
<feature type="region of interest" description="Disordered" evidence="1">
    <location>
        <begin position="20"/>
        <end position="41"/>
    </location>
</feature>
<dbReference type="AlphaFoldDB" id="A0A067TFT2"/>
<evidence type="ECO:0000313" key="3">
    <source>
        <dbReference type="Proteomes" id="UP000027222"/>
    </source>
</evidence>
<keyword evidence="3" id="KW-1185">Reference proteome</keyword>
<feature type="compositionally biased region" description="Low complexity" evidence="1">
    <location>
        <begin position="144"/>
        <end position="164"/>
    </location>
</feature>
<dbReference type="HOGENOM" id="CLU_1482084_0_0_1"/>
<dbReference type="EMBL" id="KL142370">
    <property type="protein sequence ID" value="KDR81976.1"/>
    <property type="molecule type" value="Genomic_DNA"/>
</dbReference>
<proteinExistence type="predicted"/>
<evidence type="ECO:0000256" key="1">
    <source>
        <dbReference type="SAM" id="MobiDB-lite"/>
    </source>
</evidence>